<comment type="caution">
    <text evidence="8">The sequence shown here is derived from an EMBL/GenBank/DDBJ whole genome shotgun (WGS) entry which is preliminary data.</text>
</comment>
<dbReference type="GO" id="GO:0046872">
    <property type="term" value="F:metal ion binding"/>
    <property type="evidence" value="ECO:0007669"/>
    <property type="project" value="UniProtKB-KW"/>
</dbReference>
<accession>A0A4Y3KUU9</accession>
<dbReference type="PANTHER" id="PTHR12001">
    <property type="entry name" value="GERANYLGERANYL PYROPHOSPHATE SYNTHASE"/>
    <property type="match status" value="1"/>
</dbReference>
<evidence type="ECO:0000256" key="7">
    <source>
        <dbReference type="SAM" id="MobiDB-lite"/>
    </source>
</evidence>
<evidence type="ECO:0000256" key="5">
    <source>
        <dbReference type="ARBA" id="ARBA00022842"/>
    </source>
</evidence>
<dbReference type="GO" id="GO:0004659">
    <property type="term" value="F:prenyltransferase activity"/>
    <property type="evidence" value="ECO:0007669"/>
    <property type="project" value="InterPro"/>
</dbReference>
<proteinExistence type="inferred from homology"/>
<dbReference type="Proteomes" id="UP000317046">
    <property type="component" value="Unassembled WGS sequence"/>
</dbReference>
<dbReference type="InterPro" id="IPR000092">
    <property type="entry name" value="Polyprenyl_synt"/>
</dbReference>
<comment type="similarity">
    <text evidence="2 6">Belongs to the FPP/GGPP synthase family.</text>
</comment>
<dbReference type="CDD" id="cd00685">
    <property type="entry name" value="Trans_IPPS_HT"/>
    <property type="match status" value="1"/>
</dbReference>
<organism evidence="8 9">
    <name type="scientific">Cellulomonas cellasea</name>
    <dbReference type="NCBI Taxonomy" id="43670"/>
    <lineage>
        <taxon>Bacteria</taxon>
        <taxon>Bacillati</taxon>
        <taxon>Actinomycetota</taxon>
        <taxon>Actinomycetes</taxon>
        <taxon>Micrococcales</taxon>
        <taxon>Cellulomonadaceae</taxon>
        <taxon>Cellulomonas</taxon>
    </lineage>
</organism>
<dbReference type="Gene3D" id="1.10.600.10">
    <property type="entry name" value="Farnesyl Diphosphate Synthase"/>
    <property type="match status" value="1"/>
</dbReference>
<dbReference type="PROSITE" id="PS00723">
    <property type="entry name" value="POLYPRENYL_SYNTHASE_1"/>
    <property type="match status" value="1"/>
</dbReference>
<protein>
    <recommendedName>
        <fullName evidence="10">Geranylgeranyl pyrophosphate synthase</fullName>
    </recommendedName>
</protein>
<dbReference type="InterPro" id="IPR033749">
    <property type="entry name" value="Polyprenyl_synt_CS"/>
</dbReference>
<evidence type="ECO:0000256" key="6">
    <source>
        <dbReference type="RuleBase" id="RU004466"/>
    </source>
</evidence>
<dbReference type="AlphaFoldDB" id="A0A4Y3KUU9"/>
<dbReference type="SUPFAM" id="SSF48576">
    <property type="entry name" value="Terpenoid synthases"/>
    <property type="match status" value="1"/>
</dbReference>
<dbReference type="EMBL" id="BJLR01000017">
    <property type="protein sequence ID" value="GEA87862.1"/>
    <property type="molecule type" value="Genomic_DNA"/>
</dbReference>
<dbReference type="InterPro" id="IPR008949">
    <property type="entry name" value="Isoprenoid_synthase_dom_sf"/>
</dbReference>
<evidence type="ECO:0000256" key="4">
    <source>
        <dbReference type="ARBA" id="ARBA00022723"/>
    </source>
</evidence>
<evidence type="ECO:0000256" key="2">
    <source>
        <dbReference type="ARBA" id="ARBA00006706"/>
    </source>
</evidence>
<keyword evidence="3 6" id="KW-0808">Transferase</keyword>
<feature type="compositionally biased region" description="Basic and acidic residues" evidence="7">
    <location>
        <begin position="17"/>
        <end position="36"/>
    </location>
</feature>
<comment type="cofactor">
    <cofactor evidence="1">
        <name>Mg(2+)</name>
        <dbReference type="ChEBI" id="CHEBI:18420"/>
    </cofactor>
</comment>
<dbReference type="SFLD" id="SFLDS00005">
    <property type="entry name" value="Isoprenoid_Synthase_Type_I"/>
    <property type="match status" value="1"/>
</dbReference>
<evidence type="ECO:0008006" key="10">
    <source>
        <dbReference type="Google" id="ProtNLM"/>
    </source>
</evidence>
<dbReference type="GO" id="GO:0008299">
    <property type="term" value="P:isoprenoid biosynthetic process"/>
    <property type="evidence" value="ECO:0007669"/>
    <property type="project" value="InterPro"/>
</dbReference>
<gene>
    <name evidence="8" type="ORF">CCE01nite_18110</name>
</gene>
<dbReference type="Pfam" id="PF00348">
    <property type="entry name" value="polyprenyl_synt"/>
    <property type="match status" value="1"/>
</dbReference>
<evidence type="ECO:0000256" key="3">
    <source>
        <dbReference type="ARBA" id="ARBA00022679"/>
    </source>
</evidence>
<keyword evidence="5" id="KW-0460">Magnesium</keyword>
<evidence type="ECO:0000313" key="9">
    <source>
        <dbReference type="Proteomes" id="UP000317046"/>
    </source>
</evidence>
<reference evidence="8" key="1">
    <citation type="submission" date="2019-06" db="EMBL/GenBank/DDBJ databases">
        <title>Whole genome shotgun sequence of Cellulomonas cellasea NBRC 3753.</title>
        <authorList>
            <person name="Hosoyama A."/>
            <person name="Uohara A."/>
            <person name="Ohji S."/>
            <person name="Ichikawa N."/>
        </authorList>
    </citation>
    <scope>NUCLEOTIDE SEQUENCE [LARGE SCALE GENOMIC DNA]</scope>
    <source>
        <strain evidence="8">NBRC 3753</strain>
    </source>
</reference>
<feature type="region of interest" description="Disordered" evidence="7">
    <location>
        <begin position="1"/>
        <end position="54"/>
    </location>
</feature>
<evidence type="ECO:0000256" key="1">
    <source>
        <dbReference type="ARBA" id="ARBA00001946"/>
    </source>
</evidence>
<keyword evidence="4" id="KW-0479">Metal-binding</keyword>
<sequence length="420" mass="43752">MLSNFPREGARVGETGIDSHVHARESFRDVHADAHPGAHPQTAPAPSRARDDERTQPHLRVLTAPPDDATLRAQVDAGLTATSETLRRYLTDRRDQAGHVAHEYLVLWETVAAQVGGKMLRPRLTVAAYLGLGGTDLDAVAPVAAAQELLHTAMLVHDDVLDGDEVRRGVPNVAGTYRARLRDRGVVGRAADHQVLGSALLGGDLALSGAFDLVATAPVGPEVRVQAMRLLATTLATTVAGELLDVGGELLAPSDVDPLLVAELKTAAYTCCAPLQAGALLAHAPAATHATLDRVGTALGIAFQLADDDLGVFGDPAVTGKSVHSDLRAGTRTELLRYAYLLADDAGRAVLDRHVGDPALDDAGAAAVRDVMVGSGARDHVLALAAGAARSARETAARHLPPVLAGYLGGVVDELAERGK</sequence>
<evidence type="ECO:0000313" key="8">
    <source>
        <dbReference type="EMBL" id="GEA87862.1"/>
    </source>
</evidence>
<dbReference type="PANTHER" id="PTHR12001:SF85">
    <property type="entry name" value="SHORT CHAIN ISOPRENYL DIPHOSPHATE SYNTHASE"/>
    <property type="match status" value="1"/>
</dbReference>
<keyword evidence="9" id="KW-1185">Reference proteome</keyword>
<name>A0A4Y3KUU9_9CELL</name>